<dbReference type="EMBL" id="KT185451">
    <property type="protein sequence ID" value="ALS88752.1"/>
    <property type="molecule type" value="Genomic_DNA"/>
</dbReference>
<geneLocation type="plasmid" evidence="1">
    <name>pCT-KPC</name>
</geneLocation>
<evidence type="ECO:0000313" key="1">
    <source>
        <dbReference type="EMBL" id="ALS88752.1"/>
    </source>
</evidence>
<keyword evidence="1" id="KW-0614">Plasmid</keyword>
<gene>
    <name evidence="1" type="ORF">pCT-KPC_209</name>
</gene>
<accession>A0A0U3A5S7</accession>
<protein>
    <submittedName>
        <fullName evidence="1">Uncharacterized protein</fullName>
    </submittedName>
</protein>
<name>A0A0U3A5S7_KLEPN</name>
<proteinExistence type="predicted"/>
<reference evidence="1" key="1">
    <citation type="submission" date="2015-06" db="EMBL/GenBank/DDBJ databases">
        <title>Complete sequences of a multi-drug resistant plasmid carrying blaKPC from China.</title>
        <authorList>
            <person name="Tang H.-L."/>
            <person name="Wu H.-K."/>
            <person name="Yang L."/>
            <person name="Lin Y.-P."/>
            <person name="Chen D.-Q."/>
        </authorList>
    </citation>
    <scope>NUCLEOTIDE SEQUENCE</scope>
    <source>
        <strain evidence="1">LJ04</strain>
        <plasmid evidence="1">pCT-KPC</plasmid>
    </source>
</reference>
<dbReference type="AlphaFoldDB" id="A0A0U3A5S7"/>
<sequence>MRVRRSPAGAKQLPWRSVARRLDSAAGQEPKVSSVGVLLILFSFKKGHSRK</sequence>
<organism evidence="1">
    <name type="scientific">Klebsiella pneumoniae</name>
    <dbReference type="NCBI Taxonomy" id="573"/>
    <lineage>
        <taxon>Bacteria</taxon>
        <taxon>Pseudomonadati</taxon>
        <taxon>Pseudomonadota</taxon>
        <taxon>Gammaproteobacteria</taxon>
        <taxon>Enterobacterales</taxon>
        <taxon>Enterobacteriaceae</taxon>
        <taxon>Klebsiella/Raoultella group</taxon>
        <taxon>Klebsiella</taxon>
        <taxon>Klebsiella pneumoniae complex</taxon>
    </lineage>
</organism>